<sequence>MSEPSAPEESESEQSESAQPEEFLNRAARRAKGKKHAKAEVSAQTQPHGRNSVQARKNFGNRRTG</sequence>
<evidence type="ECO:0000313" key="3">
    <source>
        <dbReference type="Proteomes" id="UP000636960"/>
    </source>
</evidence>
<dbReference type="AlphaFoldDB" id="A0A919MY14"/>
<gene>
    <name evidence="2" type="ORF">Ari01nite_70580</name>
</gene>
<comment type="caution">
    <text evidence="2">The sequence shown here is derived from an EMBL/GenBank/DDBJ whole genome shotgun (WGS) entry which is preliminary data.</text>
</comment>
<feature type="region of interest" description="Disordered" evidence="1">
    <location>
        <begin position="1"/>
        <end position="65"/>
    </location>
</feature>
<dbReference type="RefSeq" id="WP_203786581.1">
    <property type="nucleotide sequence ID" value="NZ_BOMV01000075.1"/>
</dbReference>
<keyword evidence="3" id="KW-1185">Reference proteome</keyword>
<protein>
    <submittedName>
        <fullName evidence="2">Uncharacterized protein</fullName>
    </submittedName>
</protein>
<dbReference type="Proteomes" id="UP000636960">
    <property type="component" value="Unassembled WGS sequence"/>
</dbReference>
<feature type="compositionally biased region" description="Acidic residues" evidence="1">
    <location>
        <begin position="1"/>
        <end position="14"/>
    </location>
</feature>
<dbReference type="EMBL" id="BOMV01000075">
    <property type="protein sequence ID" value="GIE99593.1"/>
    <property type="molecule type" value="Genomic_DNA"/>
</dbReference>
<reference evidence="2" key="1">
    <citation type="submission" date="2021-01" db="EMBL/GenBank/DDBJ databases">
        <title>Whole genome shotgun sequence of Actinoplanes rishiriensis NBRC 108556.</title>
        <authorList>
            <person name="Komaki H."/>
            <person name="Tamura T."/>
        </authorList>
    </citation>
    <scope>NUCLEOTIDE SEQUENCE</scope>
    <source>
        <strain evidence="2">NBRC 108556</strain>
    </source>
</reference>
<organism evidence="2 3">
    <name type="scientific">Paractinoplanes rishiriensis</name>
    <dbReference type="NCBI Taxonomy" id="1050105"/>
    <lineage>
        <taxon>Bacteria</taxon>
        <taxon>Bacillati</taxon>
        <taxon>Actinomycetota</taxon>
        <taxon>Actinomycetes</taxon>
        <taxon>Micromonosporales</taxon>
        <taxon>Micromonosporaceae</taxon>
        <taxon>Paractinoplanes</taxon>
    </lineage>
</organism>
<feature type="compositionally biased region" description="Basic residues" evidence="1">
    <location>
        <begin position="27"/>
        <end position="37"/>
    </location>
</feature>
<proteinExistence type="predicted"/>
<name>A0A919MY14_9ACTN</name>
<evidence type="ECO:0000256" key="1">
    <source>
        <dbReference type="SAM" id="MobiDB-lite"/>
    </source>
</evidence>
<accession>A0A919MY14</accession>
<evidence type="ECO:0000313" key="2">
    <source>
        <dbReference type="EMBL" id="GIE99593.1"/>
    </source>
</evidence>
<feature type="compositionally biased region" description="Polar residues" evidence="1">
    <location>
        <begin position="42"/>
        <end position="65"/>
    </location>
</feature>